<protein>
    <submittedName>
        <fullName evidence="1">TIGR02444 family protein</fullName>
    </submittedName>
</protein>
<sequence>MAVFSAGVFPPNELWDYTTRVYARGRAKDACLTLQERVGLDVNVVLYCCWVASSGRGAFRKDELEGALDAVAEWRVHVVETLRELRRQLKGGIGEAPRPLSDDLRRVVVECELHSEHVEILILHRSMARPGTGTFDRYQQIEDSIANLLRYLTVMEVEPEDAGFEELVEVLAAAFPEENPQRIASMCQGMAFRLTAGDEGVLGR</sequence>
<dbReference type="OrthoDB" id="7875767at2"/>
<dbReference type="NCBIfam" id="TIGR02444">
    <property type="entry name" value="TIGR02444 family protein"/>
    <property type="match status" value="1"/>
</dbReference>
<gene>
    <name evidence="1" type="ORF">CVT23_00355</name>
</gene>
<dbReference type="InterPro" id="IPR012659">
    <property type="entry name" value="CHP02444"/>
</dbReference>
<organism evidence="1 2">
    <name type="scientific">Minwuia thermotolerans</name>
    <dbReference type="NCBI Taxonomy" id="2056226"/>
    <lineage>
        <taxon>Bacteria</taxon>
        <taxon>Pseudomonadati</taxon>
        <taxon>Pseudomonadota</taxon>
        <taxon>Alphaproteobacteria</taxon>
        <taxon>Minwuiales</taxon>
        <taxon>Minwuiaceae</taxon>
        <taxon>Minwuia</taxon>
    </lineage>
</organism>
<dbReference type="EMBL" id="PHIG01000004">
    <property type="protein sequence ID" value="PJK31545.1"/>
    <property type="molecule type" value="Genomic_DNA"/>
</dbReference>
<dbReference type="Pfam" id="PF09523">
    <property type="entry name" value="DUF2390"/>
    <property type="match status" value="1"/>
</dbReference>
<proteinExistence type="predicted"/>
<keyword evidence="2" id="KW-1185">Reference proteome</keyword>
<name>A0A2M9G758_9PROT</name>
<comment type="caution">
    <text evidence="1">The sequence shown here is derived from an EMBL/GenBank/DDBJ whole genome shotgun (WGS) entry which is preliminary data.</text>
</comment>
<evidence type="ECO:0000313" key="2">
    <source>
        <dbReference type="Proteomes" id="UP000229498"/>
    </source>
</evidence>
<dbReference type="Proteomes" id="UP000229498">
    <property type="component" value="Unassembled WGS sequence"/>
</dbReference>
<evidence type="ECO:0000313" key="1">
    <source>
        <dbReference type="EMBL" id="PJK31545.1"/>
    </source>
</evidence>
<dbReference type="AlphaFoldDB" id="A0A2M9G758"/>
<accession>A0A2M9G758</accession>
<reference evidence="1 2" key="1">
    <citation type="submission" date="2017-11" db="EMBL/GenBank/DDBJ databases">
        <title>Draft genome sequence of Rhizobiales bacterium SY3-13.</title>
        <authorList>
            <person name="Sun C."/>
        </authorList>
    </citation>
    <scope>NUCLEOTIDE SEQUENCE [LARGE SCALE GENOMIC DNA]</scope>
    <source>
        <strain evidence="1 2">SY3-13</strain>
    </source>
</reference>
<dbReference type="RefSeq" id="WP_109794371.1">
    <property type="nucleotide sequence ID" value="NZ_PHIG01000004.1"/>
</dbReference>